<dbReference type="Gene3D" id="3.40.50.300">
    <property type="entry name" value="P-loop containing nucleotide triphosphate hydrolases"/>
    <property type="match status" value="1"/>
</dbReference>
<feature type="domain" description="Orc1-like AAA ATPase" evidence="7">
    <location>
        <begin position="8"/>
        <end position="68"/>
    </location>
</feature>
<feature type="domain" description="Origin recognition complex subunit 5 C-terminal" evidence="8">
    <location>
        <begin position="345"/>
        <end position="482"/>
    </location>
</feature>
<dbReference type="OrthoDB" id="365981at2759"/>
<evidence type="ECO:0000313" key="11">
    <source>
        <dbReference type="Proteomes" id="UP000242146"/>
    </source>
</evidence>
<dbReference type="SUPFAM" id="SSF52540">
    <property type="entry name" value="P-loop containing nucleoside triphosphate hydrolases"/>
    <property type="match status" value="1"/>
</dbReference>
<evidence type="ECO:0000259" key="9">
    <source>
        <dbReference type="Pfam" id="PF21639"/>
    </source>
</evidence>
<evidence type="ECO:0000256" key="4">
    <source>
        <dbReference type="ARBA" id="ARBA00022741"/>
    </source>
</evidence>
<reference evidence="10 11" key="1">
    <citation type="submission" date="2016-07" db="EMBL/GenBank/DDBJ databases">
        <title>Pervasive Adenine N6-methylation of Active Genes in Fungi.</title>
        <authorList>
            <consortium name="DOE Joint Genome Institute"/>
            <person name="Mondo S.J."/>
            <person name="Dannebaum R.O."/>
            <person name="Kuo R.C."/>
            <person name="Labutti K."/>
            <person name="Haridas S."/>
            <person name="Kuo A."/>
            <person name="Salamov A."/>
            <person name="Ahrendt S.R."/>
            <person name="Lipzen A."/>
            <person name="Sullivan W."/>
            <person name="Andreopoulos W.B."/>
            <person name="Clum A."/>
            <person name="Lindquist E."/>
            <person name="Daum C."/>
            <person name="Ramamoorthy G.K."/>
            <person name="Gryganskyi A."/>
            <person name="Culley D."/>
            <person name="Magnuson J.K."/>
            <person name="James T.Y."/>
            <person name="O'Malley M.A."/>
            <person name="Stajich J.E."/>
            <person name="Spatafora J.W."/>
            <person name="Visel A."/>
            <person name="Grigoriev I.V."/>
        </authorList>
    </citation>
    <scope>NUCLEOTIDE SEQUENCE [LARGE SCALE GENOMIC DNA]</scope>
    <source>
        <strain evidence="10 11">NRRL 3301</strain>
    </source>
</reference>
<sequence>MSLQDRYPGRSKEIHTLLSLMGERADRVVPSIFVYGHASSGKTSVVMSVLKDKLCESEYAYVNCVENHSPRMIFERALNAWCNWTPSFSNQYNNVCRVDSIHRFVKIIHRGVDVKKVGRTVAYPIGKRSTHYLVLDRAERLRDMAPSLLPSLLRLSELSQRNVCVILISTVVFEKFRVKGGSYEPMFIRFSDYTKEDIIRILQLDFNNMNRQVTIKKQNDDAEDGGDKVVALDDAFFTAYVELIYSIFSHNCKNLNELRYFSALLLPLYIKPIQEGEVNMEETSKLFKHAQPYFAEATDKLFLREISSAEWTKETERLDLEENENKRVGAFLSHTRTTGKGEFDLPYYTKFLLIAAYLASYNPIKFDRRYFTRIGEERSKKKGGGTRKGRVDRTGGKMRQQLLGPMAFTVQRLLAIFYNIVDDSVSNSIDVQLQISSLTSLRLLIRTTSMDKLDEPKYKCNVSFEFICNIAKQVQFELDKYLYDFN</sequence>
<keyword evidence="3" id="KW-0235">DNA replication</keyword>
<comment type="similarity">
    <text evidence="2">Belongs to the ORC5 family.</text>
</comment>
<dbReference type="InterPro" id="IPR041664">
    <property type="entry name" value="AAA_16"/>
</dbReference>
<keyword evidence="5" id="KW-0067">ATP-binding</keyword>
<evidence type="ECO:0000256" key="1">
    <source>
        <dbReference type="ARBA" id="ARBA00004123"/>
    </source>
</evidence>
<proteinExistence type="inferred from homology"/>
<dbReference type="GO" id="GO:0006270">
    <property type="term" value="P:DNA replication initiation"/>
    <property type="evidence" value="ECO:0007669"/>
    <property type="project" value="TreeGrafter"/>
</dbReference>
<evidence type="ECO:0000259" key="8">
    <source>
        <dbReference type="Pfam" id="PF14630"/>
    </source>
</evidence>
<dbReference type="InterPro" id="IPR048866">
    <property type="entry name" value="ORC5_lid"/>
</dbReference>
<dbReference type="Proteomes" id="UP000242146">
    <property type="component" value="Unassembled WGS sequence"/>
</dbReference>
<dbReference type="AlphaFoldDB" id="A0A1X2GLE1"/>
<evidence type="ECO:0000256" key="6">
    <source>
        <dbReference type="ARBA" id="ARBA00023242"/>
    </source>
</evidence>
<dbReference type="GO" id="GO:0003688">
    <property type="term" value="F:DNA replication origin binding"/>
    <property type="evidence" value="ECO:0007669"/>
    <property type="project" value="TreeGrafter"/>
</dbReference>
<comment type="subcellular location">
    <subcellularLocation>
        <location evidence="1">Nucleus</location>
    </subcellularLocation>
</comment>
<dbReference type="EMBL" id="MCGT01000009">
    <property type="protein sequence ID" value="ORX56726.1"/>
    <property type="molecule type" value="Genomic_DNA"/>
</dbReference>
<evidence type="ECO:0000313" key="10">
    <source>
        <dbReference type="EMBL" id="ORX56726.1"/>
    </source>
</evidence>
<dbReference type="GO" id="GO:0005664">
    <property type="term" value="C:nuclear origin of replication recognition complex"/>
    <property type="evidence" value="ECO:0007669"/>
    <property type="project" value="TreeGrafter"/>
</dbReference>
<dbReference type="STRING" id="101127.A0A1X2GLE1"/>
<dbReference type="Pfam" id="PF21639">
    <property type="entry name" value="ORC5_lid"/>
    <property type="match status" value="1"/>
</dbReference>
<organism evidence="10 11">
    <name type="scientific">Hesseltinella vesiculosa</name>
    <dbReference type="NCBI Taxonomy" id="101127"/>
    <lineage>
        <taxon>Eukaryota</taxon>
        <taxon>Fungi</taxon>
        <taxon>Fungi incertae sedis</taxon>
        <taxon>Mucoromycota</taxon>
        <taxon>Mucoromycotina</taxon>
        <taxon>Mucoromycetes</taxon>
        <taxon>Mucorales</taxon>
        <taxon>Cunninghamellaceae</taxon>
        <taxon>Hesseltinella</taxon>
    </lineage>
</organism>
<evidence type="ECO:0000256" key="3">
    <source>
        <dbReference type="ARBA" id="ARBA00022705"/>
    </source>
</evidence>
<accession>A0A1X2GLE1</accession>
<name>A0A1X2GLE1_9FUNG</name>
<keyword evidence="6" id="KW-0539">Nucleus</keyword>
<gene>
    <name evidence="10" type="ORF">DM01DRAFT_1382179</name>
</gene>
<evidence type="ECO:0000256" key="5">
    <source>
        <dbReference type="ARBA" id="ARBA00022840"/>
    </source>
</evidence>
<dbReference type="Pfam" id="PF14630">
    <property type="entry name" value="ORC5_C"/>
    <property type="match status" value="1"/>
</dbReference>
<comment type="caution">
    <text evidence="10">The sequence shown here is derived from an EMBL/GenBank/DDBJ whole genome shotgun (WGS) entry which is preliminary data.</text>
</comment>
<feature type="domain" description="ORC5 lid" evidence="9">
    <location>
        <begin position="238"/>
        <end position="294"/>
    </location>
</feature>
<dbReference type="PANTHER" id="PTHR12705">
    <property type="entry name" value="ORIGIN RECOGNITION COMPLEX SUBUNIT 5"/>
    <property type="match status" value="1"/>
</dbReference>
<dbReference type="PANTHER" id="PTHR12705:SF0">
    <property type="entry name" value="ORIGIN RECOGNITION COMPLEX SUBUNIT 5"/>
    <property type="match status" value="1"/>
</dbReference>
<protein>
    <recommendedName>
        <fullName evidence="12">Orc1-like AAA ATPase domain-containing protein</fullName>
    </recommendedName>
</protein>
<dbReference type="InterPro" id="IPR047088">
    <property type="entry name" value="ORC5_C"/>
</dbReference>
<dbReference type="InterPro" id="IPR027417">
    <property type="entry name" value="P-loop_NTPase"/>
</dbReference>
<evidence type="ECO:0000259" key="7">
    <source>
        <dbReference type="Pfam" id="PF13191"/>
    </source>
</evidence>
<evidence type="ECO:0008006" key="12">
    <source>
        <dbReference type="Google" id="ProtNLM"/>
    </source>
</evidence>
<evidence type="ECO:0000256" key="2">
    <source>
        <dbReference type="ARBA" id="ARBA00006269"/>
    </source>
</evidence>
<dbReference type="InterPro" id="IPR020796">
    <property type="entry name" value="ORC5"/>
</dbReference>
<keyword evidence="4" id="KW-0547">Nucleotide-binding</keyword>
<keyword evidence="11" id="KW-1185">Reference proteome</keyword>
<dbReference type="Pfam" id="PF13191">
    <property type="entry name" value="AAA_16"/>
    <property type="match status" value="1"/>
</dbReference>